<dbReference type="Pfam" id="PF00902">
    <property type="entry name" value="TatC"/>
    <property type="match status" value="1"/>
</dbReference>
<reference evidence="7" key="1">
    <citation type="submission" date="2022-04" db="EMBL/GenBank/DDBJ databases">
        <title>A new insight into Amicula, a genus of tiny marine littoral diatoms with the description of two new tropical species and the largest mitogenome known for a stramenopile.</title>
        <authorList>
            <person name="Gastineau R."/>
            <person name="Li C."/>
            <person name="Ashworth M.P."/>
            <person name="Witkowski A."/>
            <person name="Turmel M."/>
            <person name="Gorecka E."/>
            <person name="Frankovich T.A."/>
            <person name="Wachnicka A."/>
            <person name="Lobban C.S."/>
            <person name="Theriot E.C."/>
            <person name="Otis C."/>
            <person name="Dabek P."/>
            <person name="Binczewska A."/>
            <person name="Lemieux C."/>
        </authorList>
    </citation>
    <scope>NUCLEOTIDE SEQUENCE</scope>
    <source>
        <strain evidence="7">GU52X-4 cfCalB7</strain>
    </source>
</reference>
<dbReference type="EMBL" id="ON390794">
    <property type="protein sequence ID" value="WAK85028.1"/>
    <property type="molecule type" value="Genomic_DNA"/>
</dbReference>
<feature type="transmembrane region" description="Helical" evidence="6">
    <location>
        <begin position="213"/>
        <end position="234"/>
    </location>
</feature>
<protein>
    <submittedName>
        <fullName evidence="7">SecY-independent transporter protein</fullName>
    </submittedName>
</protein>
<evidence type="ECO:0000313" key="7">
    <source>
        <dbReference type="EMBL" id="WAK85028.1"/>
    </source>
</evidence>
<evidence type="ECO:0000256" key="4">
    <source>
        <dbReference type="ARBA" id="ARBA00022989"/>
    </source>
</evidence>
<comment type="subcellular location">
    <subcellularLocation>
        <location evidence="1">Membrane</location>
        <topology evidence="1">Multi-pass membrane protein</topology>
    </subcellularLocation>
</comment>
<feature type="transmembrane region" description="Helical" evidence="6">
    <location>
        <begin position="12"/>
        <end position="29"/>
    </location>
</feature>
<feature type="transmembrane region" description="Helical" evidence="6">
    <location>
        <begin position="154"/>
        <end position="178"/>
    </location>
</feature>
<dbReference type="GO" id="GO:0043953">
    <property type="term" value="P:protein transport by the Tat complex"/>
    <property type="evidence" value="ECO:0007669"/>
    <property type="project" value="TreeGrafter"/>
</dbReference>
<keyword evidence="7" id="KW-0496">Mitochondrion</keyword>
<evidence type="ECO:0000256" key="1">
    <source>
        <dbReference type="ARBA" id="ARBA00004141"/>
    </source>
</evidence>
<feature type="transmembrane region" description="Helical" evidence="6">
    <location>
        <begin position="74"/>
        <end position="91"/>
    </location>
</feature>
<dbReference type="PANTHER" id="PTHR30371">
    <property type="entry name" value="SEC-INDEPENDENT PROTEIN TRANSLOCASE PROTEIN TATC"/>
    <property type="match status" value="1"/>
</dbReference>
<evidence type="ECO:0000256" key="3">
    <source>
        <dbReference type="ARBA" id="ARBA00022692"/>
    </source>
</evidence>
<dbReference type="GO" id="GO:0033281">
    <property type="term" value="C:TAT protein transport complex"/>
    <property type="evidence" value="ECO:0007669"/>
    <property type="project" value="TreeGrafter"/>
</dbReference>
<dbReference type="PANTHER" id="PTHR30371:SF0">
    <property type="entry name" value="SEC-INDEPENDENT PROTEIN TRANSLOCASE PROTEIN TATC, CHLOROPLASTIC-RELATED"/>
    <property type="match status" value="1"/>
</dbReference>
<accession>A0A9E8YZK8</accession>
<dbReference type="AlphaFoldDB" id="A0A9E8YZK8"/>
<sequence length="238" mass="29459">MLKYFLEIKNRLFLLSFNWLLIIFVNYFYKETLLFLVLQTHNYSTNNFYFIFTNITEIFSVYLKLTMFLSTQIFILYFCYTFFIFLSPALFKLEHFYLFLSLRTSLIVWFIIIFFFNYALIPLTWNFFLSFQFFTNFIDLYFEAKLIEYLDFYILLYYLAIFYGEITITLFFLFYFINSNTKFIKKYRKLYYYFFILFSTLISPPDIFSQITISLIIIIFYELLNFFFLIKILATKIN</sequence>
<evidence type="ECO:0000256" key="2">
    <source>
        <dbReference type="ARBA" id="ARBA00008882"/>
    </source>
</evidence>
<name>A0A9E8YZK8_9STRA</name>
<feature type="transmembrane region" description="Helical" evidence="6">
    <location>
        <begin position="190"/>
        <end position="207"/>
    </location>
</feature>
<evidence type="ECO:0000256" key="6">
    <source>
        <dbReference type="SAM" id="Phobius"/>
    </source>
</evidence>
<keyword evidence="4 6" id="KW-1133">Transmembrane helix</keyword>
<dbReference type="InterPro" id="IPR002033">
    <property type="entry name" value="TatC"/>
</dbReference>
<dbReference type="GO" id="GO:0009977">
    <property type="term" value="F:proton motive force dependent protein transmembrane transporter activity"/>
    <property type="evidence" value="ECO:0007669"/>
    <property type="project" value="TreeGrafter"/>
</dbReference>
<proteinExistence type="inferred from homology"/>
<gene>
    <name evidence="7" type="primary">mttB</name>
</gene>
<comment type="similarity">
    <text evidence="2">Belongs to the TatC family.</text>
</comment>
<evidence type="ECO:0000256" key="5">
    <source>
        <dbReference type="ARBA" id="ARBA00023136"/>
    </source>
</evidence>
<keyword evidence="5 6" id="KW-0472">Membrane</keyword>
<organism evidence="7">
    <name type="scientific">Amicula sp. isolate GU52X-4 cfCalB7</name>
    <dbReference type="NCBI Taxonomy" id="3003489"/>
    <lineage>
        <taxon>Eukaryota</taxon>
        <taxon>Sar</taxon>
        <taxon>Stramenopiles</taxon>
        <taxon>Ochrophyta</taxon>
        <taxon>Bacillariophyta</taxon>
        <taxon>Bacillariophyceae</taxon>
        <taxon>Bacillariophycidae</taxon>
        <taxon>Naviculales</taxon>
        <taxon>Naviculaceae</taxon>
        <taxon>Amicula</taxon>
    </lineage>
</organism>
<keyword evidence="3 6" id="KW-0812">Transmembrane</keyword>
<dbReference type="GO" id="GO:0065002">
    <property type="term" value="P:intracellular protein transmembrane transport"/>
    <property type="evidence" value="ECO:0007669"/>
    <property type="project" value="TreeGrafter"/>
</dbReference>
<geneLocation type="mitochondrion" evidence="7"/>